<organism evidence="3 4">
    <name type="scientific">Pedobacter kyungheensis</name>
    <dbReference type="NCBI Taxonomy" id="1069985"/>
    <lineage>
        <taxon>Bacteria</taxon>
        <taxon>Pseudomonadati</taxon>
        <taxon>Bacteroidota</taxon>
        <taxon>Sphingobacteriia</taxon>
        <taxon>Sphingobacteriales</taxon>
        <taxon>Sphingobacteriaceae</taxon>
        <taxon>Pedobacter</taxon>
    </lineage>
</organism>
<dbReference type="Pfam" id="PF17782">
    <property type="entry name" value="WHD_DprA"/>
    <property type="match status" value="1"/>
</dbReference>
<dbReference type="NCBIfam" id="TIGR00732">
    <property type="entry name" value="dprA"/>
    <property type="match status" value="1"/>
</dbReference>
<dbReference type="Gene3D" id="1.10.10.10">
    <property type="entry name" value="Winged helix-like DNA-binding domain superfamily/Winged helix DNA-binding domain"/>
    <property type="match status" value="1"/>
</dbReference>
<proteinExistence type="inferred from homology"/>
<dbReference type="PANTHER" id="PTHR43022:SF1">
    <property type="entry name" value="PROTEIN SMF"/>
    <property type="match status" value="1"/>
</dbReference>
<name>A0A0C1FAZ4_9SPHI</name>
<evidence type="ECO:0000313" key="4">
    <source>
        <dbReference type="Proteomes" id="UP000031246"/>
    </source>
</evidence>
<dbReference type="GO" id="GO:0003677">
    <property type="term" value="F:DNA binding"/>
    <property type="evidence" value="ECO:0007669"/>
    <property type="project" value="InterPro"/>
</dbReference>
<dbReference type="SUPFAM" id="SSF102405">
    <property type="entry name" value="MCP/YpsA-like"/>
    <property type="match status" value="1"/>
</dbReference>
<feature type="domain" description="Helix-hairpin-helix DNA-binding motif class 1" evidence="2">
    <location>
        <begin position="7"/>
        <end position="26"/>
    </location>
</feature>
<dbReference type="PANTHER" id="PTHR43022">
    <property type="entry name" value="PROTEIN SMF"/>
    <property type="match status" value="1"/>
</dbReference>
<accession>A0A0C1FAZ4</accession>
<dbReference type="RefSeq" id="WP_039482365.1">
    <property type="nucleotide sequence ID" value="NZ_JSYN01000040.1"/>
</dbReference>
<gene>
    <name evidence="3" type="ORF">OC25_24610</name>
</gene>
<dbReference type="GO" id="GO:0009294">
    <property type="term" value="P:DNA-mediated transformation"/>
    <property type="evidence" value="ECO:0007669"/>
    <property type="project" value="InterPro"/>
</dbReference>
<keyword evidence="4" id="KW-1185">Reference proteome</keyword>
<reference evidence="3 4" key="1">
    <citation type="submission" date="2014-10" db="EMBL/GenBank/DDBJ databases">
        <title>Pedobacter Kyungheensis.</title>
        <authorList>
            <person name="Anderson B.M."/>
            <person name="Newman J.D."/>
        </authorList>
    </citation>
    <scope>NUCLEOTIDE SEQUENCE [LARGE SCALE GENOMIC DNA]</scope>
    <source>
        <strain evidence="3 4">KACC 16221</strain>
    </source>
</reference>
<protein>
    <submittedName>
        <fullName evidence="3">DNA processing protein DprA</fullName>
    </submittedName>
</protein>
<evidence type="ECO:0000256" key="1">
    <source>
        <dbReference type="ARBA" id="ARBA00006525"/>
    </source>
</evidence>
<comment type="caution">
    <text evidence="3">The sequence shown here is derived from an EMBL/GenBank/DDBJ whole genome shotgun (WGS) entry which is preliminary data.</text>
</comment>
<dbReference type="Pfam" id="PF14520">
    <property type="entry name" value="HHH_5"/>
    <property type="match status" value="1"/>
</dbReference>
<dbReference type="Pfam" id="PF02481">
    <property type="entry name" value="DNA_processg_A"/>
    <property type="match status" value="1"/>
</dbReference>
<dbReference type="InterPro" id="IPR003583">
    <property type="entry name" value="Hlx-hairpin-Hlx_DNA-bd_motif"/>
</dbReference>
<dbReference type="AlphaFoldDB" id="A0A0C1FAZ4"/>
<dbReference type="InterPro" id="IPR036388">
    <property type="entry name" value="WH-like_DNA-bd_sf"/>
</dbReference>
<dbReference type="SUPFAM" id="SSF47781">
    <property type="entry name" value="RuvA domain 2-like"/>
    <property type="match status" value="1"/>
</dbReference>
<dbReference type="InterPro" id="IPR003488">
    <property type="entry name" value="DprA"/>
</dbReference>
<sequence>MSTLHQIALTFIKSIGPVTAKNLLAYCGSAEAVFSASKKQLLQIPGIGAKTVDAILATDALVRAEEELAFVQKHGIEVLFFSEPNYPKRLKNCYDAPILLYFKGNADLNQQRIISIVGTRNATDYGRNLCKQLCEVLAPYNVLVVSGLAYGVDVAIHKECLANETPTVGVLGHGLDRLYPQVHKAVAQKMVLNGGLLSEFPILTNPDRQNFPQRNRIIAGLADVTVVIEASIKGGALITAEIANSYNKDVYAFPGRTNDAYSEGCNFLIKTNRAGLINHPKDLIYYLGWDEEMPKKKTEVQATLQLSLTTNEQKVVDALQNGQLSIDELALATQMQQSKLAIVILTLEMQGIIVSLPGKIYKLL</sequence>
<evidence type="ECO:0000313" key="3">
    <source>
        <dbReference type="EMBL" id="KIA90307.1"/>
    </source>
</evidence>
<evidence type="ECO:0000259" key="2">
    <source>
        <dbReference type="SMART" id="SM00278"/>
    </source>
</evidence>
<dbReference type="EMBL" id="JSYN01000040">
    <property type="protein sequence ID" value="KIA90307.1"/>
    <property type="molecule type" value="Genomic_DNA"/>
</dbReference>
<dbReference type="Proteomes" id="UP000031246">
    <property type="component" value="Unassembled WGS sequence"/>
</dbReference>
<dbReference type="SMART" id="SM00278">
    <property type="entry name" value="HhH1"/>
    <property type="match status" value="2"/>
</dbReference>
<dbReference type="OrthoDB" id="9785707at2"/>
<dbReference type="Gene3D" id="3.40.50.450">
    <property type="match status" value="1"/>
</dbReference>
<feature type="domain" description="Helix-hairpin-helix DNA-binding motif class 1" evidence="2">
    <location>
        <begin position="39"/>
        <end position="58"/>
    </location>
</feature>
<dbReference type="GO" id="GO:0006281">
    <property type="term" value="P:DNA repair"/>
    <property type="evidence" value="ECO:0007669"/>
    <property type="project" value="InterPro"/>
</dbReference>
<dbReference type="InterPro" id="IPR057666">
    <property type="entry name" value="DrpA_SLOG"/>
</dbReference>
<dbReference type="InterPro" id="IPR041614">
    <property type="entry name" value="DprA_WH"/>
</dbReference>
<dbReference type="InterPro" id="IPR010994">
    <property type="entry name" value="RuvA_2-like"/>
</dbReference>
<comment type="similarity">
    <text evidence="1">Belongs to the DprA/Smf family.</text>
</comment>